<dbReference type="NCBIfam" id="TIGR00420">
    <property type="entry name" value="trmU"/>
    <property type="match status" value="1"/>
</dbReference>
<dbReference type="InterPro" id="IPR046885">
    <property type="entry name" value="MnmA-like_C"/>
</dbReference>
<evidence type="ECO:0000259" key="11">
    <source>
        <dbReference type="Pfam" id="PF20259"/>
    </source>
</evidence>
<evidence type="ECO:0000256" key="8">
    <source>
        <dbReference type="ARBA" id="ARBA00051542"/>
    </source>
</evidence>
<feature type="domain" description="tRNA-specific 2-thiouridylase MnmA-like C-terminal" evidence="10">
    <location>
        <begin position="272"/>
        <end position="345"/>
    </location>
</feature>
<dbReference type="InterPro" id="IPR023382">
    <property type="entry name" value="MnmA-like_central_sf"/>
</dbReference>
<dbReference type="Pfam" id="PF03054">
    <property type="entry name" value="tRNA_Me_trans"/>
    <property type="match status" value="1"/>
</dbReference>
<feature type="domain" description="tRNA-specific 2-thiouridylase MnmA-like central" evidence="11">
    <location>
        <begin position="210"/>
        <end position="263"/>
    </location>
</feature>
<keyword evidence="4 9" id="KW-0547">Nucleotide-binding</keyword>
<comment type="function">
    <text evidence="9">Catalyzes the 2-thiolation of uridine at the wobble position (U34) of tRNA, leading to the formation of s(2)U34.</text>
</comment>
<dbReference type="Gene3D" id="2.40.30.10">
    <property type="entry name" value="Translation factors"/>
    <property type="match status" value="1"/>
</dbReference>
<keyword evidence="5 9" id="KW-0067">ATP-binding</keyword>
<dbReference type="NCBIfam" id="NF001138">
    <property type="entry name" value="PRK00143.1"/>
    <property type="match status" value="1"/>
</dbReference>
<comment type="subcellular location">
    <subcellularLocation>
        <location evidence="9">Cytoplasm</location>
    </subcellularLocation>
</comment>
<keyword evidence="3 9" id="KW-0819">tRNA processing</keyword>
<comment type="similarity">
    <text evidence="9">Belongs to the MnmA/TRMU family.</text>
</comment>
<comment type="catalytic activity">
    <reaction evidence="8 9">
        <text>S-sulfanyl-L-cysteinyl-[protein] + uridine(34) in tRNA + AH2 + ATP = 2-thiouridine(34) in tRNA + L-cysteinyl-[protein] + A + AMP + diphosphate + H(+)</text>
        <dbReference type="Rhea" id="RHEA:47032"/>
        <dbReference type="Rhea" id="RHEA-COMP:10131"/>
        <dbReference type="Rhea" id="RHEA-COMP:11726"/>
        <dbReference type="Rhea" id="RHEA-COMP:11727"/>
        <dbReference type="Rhea" id="RHEA-COMP:11728"/>
        <dbReference type="ChEBI" id="CHEBI:13193"/>
        <dbReference type="ChEBI" id="CHEBI:15378"/>
        <dbReference type="ChEBI" id="CHEBI:17499"/>
        <dbReference type="ChEBI" id="CHEBI:29950"/>
        <dbReference type="ChEBI" id="CHEBI:30616"/>
        <dbReference type="ChEBI" id="CHEBI:33019"/>
        <dbReference type="ChEBI" id="CHEBI:61963"/>
        <dbReference type="ChEBI" id="CHEBI:65315"/>
        <dbReference type="ChEBI" id="CHEBI:87170"/>
        <dbReference type="ChEBI" id="CHEBI:456215"/>
        <dbReference type="EC" id="2.8.1.13"/>
    </reaction>
</comment>
<feature type="region of interest" description="Interaction with tRNA" evidence="9">
    <location>
        <begin position="297"/>
        <end position="298"/>
    </location>
</feature>
<dbReference type="HAMAP" id="MF_00144">
    <property type="entry name" value="tRNA_thiouridyl_MnmA"/>
    <property type="match status" value="1"/>
</dbReference>
<protein>
    <recommendedName>
        <fullName evidence="9">tRNA-specific 2-thiouridylase MnmA</fullName>
        <ecNumber evidence="9">2.8.1.13</ecNumber>
    </recommendedName>
</protein>
<dbReference type="Pfam" id="PF20259">
    <property type="entry name" value="tRNA_Me_trans_M"/>
    <property type="match status" value="1"/>
</dbReference>
<dbReference type="Proteomes" id="UP000018934">
    <property type="component" value="Chromosome"/>
</dbReference>
<evidence type="ECO:0000313" key="12">
    <source>
        <dbReference type="EMBL" id="AHF09742.1"/>
    </source>
</evidence>
<evidence type="ECO:0000313" key="13">
    <source>
        <dbReference type="Proteomes" id="UP000018934"/>
    </source>
</evidence>
<reference evidence="12 13" key="1">
    <citation type="journal article" date="2013" name="Stand. Genomic Sci.">
        <title>Complete genome sequence of Dehalobacter restrictus PER-K23(T.).</title>
        <authorList>
            <person name="Kruse T."/>
            <person name="Maillard J."/>
            <person name="Goodwin L."/>
            <person name="Woyke T."/>
            <person name="Teshima H."/>
            <person name="Bruce D."/>
            <person name="Detter C."/>
            <person name="Tapia R."/>
            <person name="Han C."/>
            <person name="Huntemann M."/>
            <person name="Wei C.L."/>
            <person name="Han J."/>
            <person name="Chen A."/>
            <person name="Kyrpides N."/>
            <person name="Szeto E."/>
            <person name="Markowitz V."/>
            <person name="Ivanova N."/>
            <person name="Pagani I."/>
            <person name="Pati A."/>
            <person name="Pitluck S."/>
            <person name="Nolan M."/>
            <person name="Holliger C."/>
            <person name="Smidt H."/>
        </authorList>
    </citation>
    <scope>NUCLEOTIDE SEQUENCE [LARGE SCALE GENOMIC DNA]</scope>
    <source>
        <strain evidence="13">DSM 9455</strain>
    </source>
</reference>
<evidence type="ECO:0000256" key="6">
    <source>
        <dbReference type="ARBA" id="ARBA00022884"/>
    </source>
</evidence>
<dbReference type="InterPro" id="IPR014729">
    <property type="entry name" value="Rossmann-like_a/b/a_fold"/>
</dbReference>
<sequence length="360" mass="39741">MKVKRMKVAVGMSGGVDSSTAAALLQENGHEVIGVTIVTHEGGLAETAALEAAEQLRIPLHVLDFRTVFKQEVIDSFAESYYRGETPNPCVLCNRKIKFGELLKQSRRLGADYLATGHYVRKMVDETSGRWLIQTGLDAKKDQSYVLYSLSQEQIAHALFPLGDYTKEQVRDLARNRKLTAADSSESQEICFIPDNNYAEYIRTAMGKDSEPGDFTDFSGRIIGRHRGLIHYTVGQRKGLGVTFGKPMFVASIDPVGNRVILGEGNDLYTDVLWATDLNWIALERLSGPLKVQAKIRYKANPAAAVLYPENNLVRVQFETPQRAVTPGQSVVFYDGPTVLGGGVIVSDKCGIRQDLLKAE</sequence>
<keyword evidence="2 9" id="KW-0808">Transferase</keyword>
<evidence type="ECO:0000256" key="3">
    <source>
        <dbReference type="ARBA" id="ARBA00022694"/>
    </source>
</evidence>
<evidence type="ECO:0000259" key="10">
    <source>
        <dbReference type="Pfam" id="PF20258"/>
    </source>
</evidence>
<feature type="active site" description="Nucleophile" evidence="9">
    <location>
        <position position="93"/>
    </location>
</feature>
<evidence type="ECO:0000256" key="9">
    <source>
        <dbReference type="HAMAP-Rule" id="MF_00144"/>
    </source>
</evidence>
<feature type="binding site" evidence="9">
    <location>
        <position position="117"/>
    </location>
    <ligand>
        <name>ATP</name>
        <dbReference type="ChEBI" id="CHEBI:30616"/>
    </ligand>
</feature>
<dbReference type="InterPro" id="IPR004506">
    <property type="entry name" value="MnmA-like"/>
</dbReference>
<evidence type="ECO:0000256" key="1">
    <source>
        <dbReference type="ARBA" id="ARBA00022555"/>
    </source>
</evidence>
<keyword evidence="1 9" id="KW-0820">tRNA-binding</keyword>
<comment type="caution">
    <text evidence="9">Lacks conserved residue(s) required for the propagation of feature annotation.</text>
</comment>
<feature type="region of interest" description="Interaction with tRNA" evidence="9">
    <location>
        <begin position="141"/>
        <end position="143"/>
    </location>
</feature>
<dbReference type="PANTHER" id="PTHR11933:SF5">
    <property type="entry name" value="MITOCHONDRIAL TRNA-SPECIFIC 2-THIOURIDYLASE 1"/>
    <property type="match status" value="1"/>
</dbReference>
<evidence type="ECO:0000256" key="5">
    <source>
        <dbReference type="ARBA" id="ARBA00022840"/>
    </source>
</evidence>
<keyword evidence="7" id="KW-1015">Disulfide bond</keyword>
<gene>
    <name evidence="9" type="primary">mnmA</name>
    <name evidence="12" type="ORF">DEHRE_06375</name>
</gene>
<organism evidence="12 13">
    <name type="scientific">Dehalobacter restrictus (strain DSM 9455 / PER-K23)</name>
    <dbReference type="NCBI Taxonomy" id="871738"/>
    <lineage>
        <taxon>Bacteria</taxon>
        <taxon>Bacillati</taxon>
        <taxon>Bacillota</taxon>
        <taxon>Clostridia</taxon>
        <taxon>Eubacteriales</taxon>
        <taxon>Desulfitobacteriaceae</taxon>
        <taxon>Dehalobacter</taxon>
    </lineage>
</organism>
<dbReference type="EMBL" id="CP007033">
    <property type="protein sequence ID" value="AHF09742.1"/>
    <property type="molecule type" value="Genomic_DNA"/>
</dbReference>
<evidence type="ECO:0000256" key="4">
    <source>
        <dbReference type="ARBA" id="ARBA00022741"/>
    </source>
</evidence>
<evidence type="ECO:0000256" key="2">
    <source>
        <dbReference type="ARBA" id="ARBA00022679"/>
    </source>
</evidence>
<dbReference type="CDD" id="cd01998">
    <property type="entry name" value="MnmA_TRMU-like"/>
    <property type="match status" value="1"/>
</dbReference>
<evidence type="ECO:0000256" key="7">
    <source>
        <dbReference type="ARBA" id="ARBA00023157"/>
    </source>
</evidence>
<feature type="binding site" evidence="9">
    <location>
        <begin position="11"/>
        <end position="18"/>
    </location>
    <ligand>
        <name>ATP</name>
        <dbReference type="ChEBI" id="CHEBI:30616"/>
    </ligand>
</feature>
<dbReference type="InterPro" id="IPR046884">
    <property type="entry name" value="MnmA-like_central"/>
</dbReference>
<dbReference type="SUPFAM" id="SSF52402">
    <property type="entry name" value="Adenine nucleotide alpha hydrolases-like"/>
    <property type="match status" value="1"/>
</dbReference>
<feature type="active site" description="Cysteine persulfide intermediate" evidence="9">
    <location>
        <position position="191"/>
    </location>
</feature>
<name>A0ABM5P585_DEHRP</name>
<feature type="site" description="Interaction with tRNA" evidence="9">
    <location>
        <position position="118"/>
    </location>
</feature>
<keyword evidence="6 9" id="KW-0694">RNA-binding</keyword>
<feature type="site" description="Interaction with tRNA" evidence="9">
    <location>
        <position position="329"/>
    </location>
</feature>
<dbReference type="EC" id="2.8.1.13" evidence="9"/>
<feature type="binding site" evidence="9">
    <location>
        <position position="37"/>
    </location>
    <ligand>
        <name>ATP</name>
        <dbReference type="ChEBI" id="CHEBI:30616"/>
    </ligand>
</feature>
<dbReference type="Gene3D" id="3.40.50.620">
    <property type="entry name" value="HUPs"/>
    <property type="match status" value="1"/>
</dbReference>
<keyword evidence="13" id="KW-1185">Reference proteome</keyword>
<proteinExistence type="inferred from homology"/>
<dbReference type="Gene3D" id="2.30.30.280">
    <property type="entry name" value="Adenine nucleotide alpha hydrolases-like domains"/>
    <property type="match status" value="1"/>
</dbReference>
<dbReference type="Pfam" id="PF20258">
    <property type="entry name" value="tRNA_Me_trans_C"/>
    <property type="match status" value="1"/>
</dbReference>
<keyword evidence="9" id="KW-0963">Cytoplasm</keyword>
<dbReference type="PANTHER" id="PTHR11933">
    <property type="entry name" value="TRNA 5-METHYLAMINOMETHYL-2-THIOURIDYLATE -METHYLTRANSFERASE"/>
    <property type="match status" value="1"/>
</dbReference>
<accession>A0ABM5P585</accession>